<reference evidence="1 2" key="2">
    <citation type="submission" date="2017-04" db="EMBL/GenBank/DDBJ databases">
        <title>CpG methylation of centromeres and impact of large insertions on vertebrate speciation.</title>
        <authorList>
            <person name="Ichikawa K."/>
            <person name="Yoshimura J."/>
            <person name="Morishita S."/>
        </authorList>
    </citation>
    <scope>NUCLEOTIDE SEQUENCE</scope>
    <source>
        <strain evidence="1 2">HNI</strain>
    </source>
</reference>
<name>A0A3P9KC65_ORYLA</name>
<reference key="1">
    <citation type="journal article" date="2007" name="Nature">
        <title>The medaka draft genome and insights into vertebrate genome evolution.</title>
        <authorList>
            <person name="Kasahara M."/>
            <person name="Naruse K."/>
            <person name="Sasaki S."/>
            <person name="Nakatani Y."/>
            <person name="Qu W."/>
            <person name="Ahsan B."/>
            <person name="Yamada T."/>
            <person name="Nagayasu Y."/>
            <person name="Doi K."/>
            <person name="Kasai Y."/>
            <person name="Jindo T."/>
            <person name="Kobayashi D."/>
            <person name="Shimada A."/>
            <person name="Toyoda A."/>
            <person name="Kuroki Y."/>
            <person name="Fujiyama A."/>
            <person name="Sasaki T."/>
            <person name="Shimizu A."/>
            <person name="Asakawa S."/>
            <person name="Shimizu N."/>
            <person name="Hashimoto S."/>
            <person name="Yang J."/>
            <person name="Lee Y."/>
            <person name="Matsushima K."/>
            <person name="Sugano S."/>
            <person name="Sakaizumi M."/>
            <person name="Narita T."/>
            <person name="Ohishi K."/>
            <person name="Haga S."/>
            <person name="Ohta F."/>
            <person name="Nomoto H."/>
            <person name="Nogata K."/>
            <person name="Morishita T."/>
            <person name="Endo T."/>
            <person name="Shin-I T."/>
            <person name="Takeda H."/>
            <person name="Morishita S."/>
            <person name="Kohara Y."/>
        </authorList>
    </citation>
    <scope>NUCLEOTIDE SEQUENCE [LARGE SCALE GENOMIC DNA]</scope>
    <source>
        <strain>Hd-rR</strain>
    </source>
</reference>
<sequence>WFITSLVGIFFSRVDHKTHQAVCSLKEYKTNRKPRTPFTTMQILYLSFVERTRVKIWPQEAKQDKFQLDAGSRAILYSGFSCIAVPCSASQQGGSAGICRLYRSYKDKHSFPAAHVVMQASPANYEVTHQQIQAGKCHLSHVKSVVKM</sequence>
<dbReference type="Proteomes" id="UP000265180">
    <property type="component" value="Chromosome 10"/>
</dbReference>
<evidence type="ECO:0000313" key="1">
    <source>
        <dbReference type="Ensembl" id="ENSORLP00020005949.1"/>
    </source>
</evidence>
<dbReference type="AlphaFoldDB" id="A0A3P9KC65"/>
<proteinExistence type="predicted"/>
<organism evidence="1 2">
    <name type="scientific">Oryzias latipes</name>
    <name type="common">Japanese rice fish</name>
    <name type="synonym">Japanese killifish</name>
    <dbReference type="NCBI Taxonomy" id="8090"/>
    <lineage>
        <taxon>Eukaryota</taxon>
        <taxon>Metazoa</taxon>
        <taxon>Chordata</taxon>
        <taxon>Craniata</taxon>
        <taxon>Vertebrata</taxon>
        <taxon>Euteleostomi</taxon>
        <taxon>Actinopterygii</taxon>
        <taxon>Neopterygii</taxon>
        <taxon>Teleostei</taxon>
        <taxon>Neoteleostei</taxon>
        <taxon>Acanthomorphata</taxon>
        <taxon>Ovalentaria</taxon>
        <taxon>Atherinomorphae</taxon>
        <taxon>Beloniformes</taxon>
        <taxon>Adrianichthyidae</taxon>
        <taxon>Oryziinae</taxon>
        <taxon>Oryzias</taxon>
    </lineage>
</organism>
<accession>A0A3P9KC65</accession>
<protein>
    <submittedName>
        <fullName evidence="1">Uncharacterized protein</fullName>
    </submittedName>
</protein>
<reference evidence="1" key="4">
    <citation type="submission" date="2025-09" db="UniProtKB">
        <authorList>
            <consortium name="Ensembl"/>
        </authorList>
    </citation>
    <scope>IDENTIFICATION</scope>
    <source>
        <strain evidence="1">HNI</strain>
    </source>
</reference>
<evidence type="ECO:0000313" key="2">
    <source>
        <dbReference type="Proteomes" id="UP000265180"/>
    </source>
</evidence>
<dbReference type="Ensembl" id="ENSORLT00020005421.1">
    <property type="protein sequence ID" value="ENSORLP00020005949.1"/>
    <property type="gene ID" value="ENSORLG00020006823.1"/>
</dbReference>
<reference evidence="1" key="3">
    <citation type="submission" date="2025-08" db="UniProtKB">
        <authorList>
            <consortium name="Ensembl"/>
        </authorList>
    </citation>
    <scope>IDENTIFICATION</scope>
    <source>
        <strain evidence="1">HNI</strain>
    </source>
</reference>